<sequence>MDKRTNNSKKIKTYHFLPYKYNRHLLFDIGRIETLENYVLDDSLHQLSFYEIIFIEEGTGTLSIGDKTISLSKESIVFTSPGQTRRWAIEKDITGYVLFFEKDFLDLFFFDNLFLYRFQFFHQYIQPPALKPDEYFFNQCLHLIQTITREFSCLLHDSDHLIRALLYQLLITINRLYSKTYNLQDNGVIHSDFQKFKLLLEKEYTMNHNISSYTKLLNISPKTLNRLCKQYSGLSAQQMIHQKLISEIKKELILKKSAKEITYAFGFSDPSNFNRFFKRNTGLTPQQFQKEV</sequence>
<evidence type="ECO:0000256" key="3">
    <source>
        <dbReference type="ARBA" id="ARBA00023163"/>
    </source>
</evidence>
<evidence type="ECO:0000256" key="2">
    <source>
        <dbReference type="ARBA" id="ARBA00023125"/>
    </source>
</evidence>
<comment type="caution">
    <text evidence="5">The sequence shown here is derived from an EMBL/GenBank/DDBJ whole genome shotgun (WGS) entry which is preliminary data.</text>
</comment>
<dbReference type="Pfam" id="PF02311">
    <property type="entry name" value="AraC_binding"/>
    <property type="match status" value="1"/>
</dbReference>
<dbReference type="InterPro" id="IPR014710">
    <property type="entry name" value="RmlC-like_jellyroll"/>
</dbReference>
<evidence type="ECO:0000256" key="1">
    <source>
        <dbReference type="ARBA" id="ARBA00023015"/>
    </source>
</evidence>
<dbReference type="SMART" id="SM00342">
    <property type="entry name" value="HTH_ARAC"/>
    <property type="match status" value="1"/>
</dbReference>
<dbReference type="SUPFAM" id="SSF51215">
    <property type="entry name" value="Regulatory protein AraC"/>
    <property type="match status" value="1"/>
</dbReference>
<dbReference type="PROSITE" id="PS01124">
    <property type="entry name" value="HTH_ARAC_FAMILY_2"/>
    <property type="match status" value="1"/>
</dbReference>
<dbReference type="GO" id="GO:0043565">
    <property type="term" value="F:sequence-specific DNA binding"/>
    <property type="evidence" value="ECO:0007669"/>
    <property type="project" value="InterPro"/>
</dbReference>
<keyword evidence="2 5" id="KW-0238">DNA-binding</keyword>
<organism evidence="5 6">
    <name type="scientific">Sphingobacterium detergens</name>
    <dbReference type="NCBI Taxonomy" id="1145106"/>
    <lineage>
        <taxon>Bacteria</taxon>
        <taxon>Pseudomonadati</taxon>
        <taxon>Bacteroidota</taxon>
        <taxon>Sphingobacteriia</taxon>
        <taxon>Sphingobacteriales</taxon>
        <taxon>Sphingobacteriaceae</taxon>
        <taxon>Sphingobacterium</taxon>
    </lineage>
</organism>
<dbReference type="EMBL" id="RAPY01000008">
    <property type="protein sequence ID" value="RKE42520.1"/>
    <property type="molecule type" value="Genomic_DNA"/>
</dbReference>
<proteinExistence type="predicted"/>
<dbReference type="InterPro" id="IPR003313">
    <property type="entry name" value="AraC-bd"/>
</dbReference>
<dbReference type="GO" id="GO:0003700">
    <property type="term" value="F:DNA-binding transcription factor activity"/>
    <property type="evidence" value="ECO:0007669"/>
    <property type="project" value="InterPro"/>
</dbReference>
<keyword evidence="6" id="KW-1185">Reference proteome</keyword>
<dbReference type="Gene3D" id="1.10.10.60">
    <property type="entry name" value="Homeodomain-like"/>
    <property type="match status" value="1"/>
</dbReference>
<accession>A0A420ADE3</accession>
<dbReference type="Proteomes" id="UP000286246">
    <property type="component" value="Unassembled WGS sequence"/>
</dbReference>
<dbReference type="InterPro" id="IPR037923">
    <property type="entry name" value="HTH-like"/>
</dbReference>
<evidence type="ECO:0000259" key="4">
    <source>
        <dbReference type="PROSITE" id="PS01124"/>
    </source>
</evidence>
<dbReference type="AlphaFoldDB" id="A0A420ADE3"/>
<keyword evidence="3" id="KW-0804">Transcription</keyword>
<dbReference type="RefSeq" id="WP_120261997.1">
    <property type="nucleotide sequence ID" value="NZ_RAPY01000008.1"/>
</dbReference>
<dbReference type="InterPro" id="IPR009057">
    <property type="entry name" value="Homeodomain-like_sf"/>
</dbReference>
<dbReference type="Pfam" id="PF12833">
    <property type="entry name" value="HTH_18"/>
    <property type="match status" value="1"/>
</dbReference>
<evidence type="ECO:0000313" key="5">
    <source>
        <dbReference type="EMBL" id="RKE42520.1"/>
    </source>
</evidence>
<gene>
    <name evidence="5" type="ORF">DFQ12_5431</name>
</gene>
<evidence type="ECO:0000313" key="6">
    <source>
        <dbReference type="Proteomes" id="UP000286246"/>
    </source>
</evidence>
<dbReference type="SUPFAM" id="SSF46689">
    <property type="entry name" value="Homeodomain-like"/>
    <property type="match status" value="1"/>
</dbReference>
<keyword evidence="1" id="KW-0805">Transcription regulation</keyword>
<dbReference type="PANTHER" id="PTHR43280:SF32">
    <property type="entry name" value="TRANSCRIPTIONAL REGULATORY PROTEIN"/>
    <property type="match status" value="1"/>
</dbReference>
<dbReference type="PANTHER" id="PTHR43280">
    <property type="entry name" value="ARAC-FAMILY TRANSCRIPTIONAL REGULATOR"/>
    <property type="match status" value="1"/>
</dbReference>
<protein>
    <submittedName>
        <fullName evidence="5">AraC-like DNA-binding protein</fullName>
    </submittedName>
</protein>
<dbReference type="Gene3D" id="2.60.120.10">
    <property type="entry name" value="Jelly Rolls"/>
    <property type="match status" value="1"/>
</dbReference>
<name>A0A420ADE3_SPHD1</name>
<reference evidence="5 6" key="1">
    <citation type="submission" date="2018-09" db="EMBL/GenBank/DDBJ databases">
        <title>Genomic Encyclopedia of Type Strains, Phase III (KMG-III): the genomes of soil and plant-associated and newly described type strains.</title>
        <authorList>
            <person name="Whitman W."/>
        </authorList>
    </citation>
    <scope>NUCLEOTIDE SEQUENCE [LARGE SCALE GENOMIC DNA]</scope>
    <source>
        <strain evidence="5 6">CECT 7938</strain>
    </source>
</reference>
<dbReference type="OrthoDB" id="2585681at2"/>
<dbReference type="InterPro" id="IPR018060">
    <property type="entry name" value="HTH_AraC"/>
</dbReference>
<feature type="domain" description="HTH araC/xylS-type" evidence="4">
    <location>
        <begin position="194"/>
        <end position="291"/>
    </location>
</feature>